<dbReference type="InParanoid" id="A0A0R0KD04"/>
<sequence length="61" mass="7160">MLFLGLILYFCFFNQRCKLHHVAFETSHLPKLQSFWSISLALYVGHLLKTKIVSTFKSKLN</sequence>
<reference evidence="2" key="2">
    <citation type="submission" date="2018-02" db="UniProtKB">
        <authorList>
            <consortium name="EnsemblPlants"/>
        </authorList>
    </citation>
    <scope>IDENTIFICATION</scope>
    <source>
        <strain evidence="2">Williams 82</strain>
    </source>
</reference>
<evidence type="ECO:0000313" key="3">
    <source>
        <dbReference type="Proteomes" id="UP000008827"/>
    </source>
</evidence>
<keyword evidence="3" id="KW-1185">Reference proteome</keyword>
<name>A0A0R0KD04_SOYBN</name>
<accession>A0A0R0KD04</accession>
<gene>
    <name evidence="1" type="ORF">GLYMA_03G003200</name>
</gene>
<evidence type="ECO:0000313" key="1">
    <source>
        <dbReference type="EMBL" id="KRH64892.1"/>
    </source>
</evidence>
<dbReference type="Gramene" id="KRH64892">
    <property type="protein sequence ID" value="KRH64892"/>
    <property type="gene ID" value="GLYMA_03G003200"/>
</dbReference>
<dbReference type="Proteomes" id="UP000008827">
    <property type="component" value="Chromosome 3"/>
</dbReference>
<proteinExistence type="predicted"/>
<reference evidence="1 2" key="1">
    <citation type="journal article" date="2010" name="Nature">
        <title>Genome sequence of the palaeopolyploid soybean.</title>
        <authorList>
            <person name="Schmutz J."/>
            <person name="Cannon S.B."/>
            <person name="Schlueter J."/>
            <person name="Ma J."/>
            <person name="Mitros T."/>
            <person name="Nelson W."/>
            <person name="Hyten D.L."/>
            <person name="Song Q."/>
            <person name="Thelen J.J."/>
            <person name="Cheng J."/>
            <person name="Xu D."/>
            <person name="Hellsten U."/>
            <person name="May G.D."/>
            <person name="Yu Y."/>
            <person name="Sakurai T."/>
            <person name="Umezawa T."/>
            <person name="Bhattacharyya M.K."/>
            <person name="Sandhu D."/>
            <person name="Valliyodan B."/>
            <person name="Lindquist E."/>
            <person name="Peto M."/>
            <person name="Grant D."/>
            <person name="Shu S."/>
            <person name="Goodstein D."/>
            <person name="Barry K."/>
            <person name="Futrell-Griggs M."/>
            <person name="Abernathy B."/>
            <person name="Du J."/>
            <person name="Tian Z."/>
            <person name="Zhu L."/>
            <person name="Gill N."/>
            <person name="Joshi T."/>
            <person name="Libault M."/>
            <person name="Sethuraman A."/>
            <person name="Zhang X.-C."/>
            <person name="Shinozaki K."/>
            <person name="Nguyen H.T."/>
            <person name="Wing R.A."/>
            <person name="Cregan P."/>
            <person name="Specht J."/>
            <person name="Grimwood J."/>
            <person name="Rokhsar D."/>
            <person name="Stacey G."/>
            <person name="Shoemaker R.C."/>
            <person name="Jackson S.A."/>
        </authorList>
    </citation>
    <scope>NUCLEOTIDE SEQUENCE [LARGE SCALE GENOMIC DNA]</scope>
    <source>
        <strain evidence="2">cv. Williams 82</strain>
        <tissue evidence="1">Callus</tissue>
    </source>
</reference>
<dbReference type="EnsemblPlants" id="KRH64892">
    <property type="protein sequence ID" value="KRH64892"/>
    <property type="gene ID" value="GLYMA_03G003200"/>
</dbReference>
<dbReference type="EMBL" id="CM000836">
    <property type="protein sequence ID" value="KRH64892.1"/>
    <property type="molecule type" value="Genomic_DNA"/>
</dbReference>
<organism evidence="1">
    <name type="scientific">Glycine max</name>
    <name type="common">Soybean</name>
    <name type="synonym">Glycine hispida</name>
    <dbReference type="NCBI Taxonomy" id="3847"/>
    <lineage>
        <taxon>Eukaryota</taxon>
        <taxon>Viridiplantae</taxon>
        <taxon>Streptophyta</taxon>
        <taxon>Embryophyta</taxon>
        <taxon>Tracheophyta</taxon>
        <taxon>Spermatophyta</taxon>
        <taxon>Magnoliopsida</taxon>
        <taxon>eudicotyledons</taxon>
        <taxon>Gunneridae</taxon>
        <taxon>Pentapetalae</taxon>
        <taxon>rosids</taxon>
        <taxon>fabids</taxon>
        <taxon>Fabales</taxon>
        <taxon>Fabaceae</taxon>
        <taxon>Papilionoideae</taxon>
        <taxon>50 kb inversion clade</taxon>
        <taxon>NPAAA clade</taxon>
        <taxon>indigoferoid/millettioid clade</taxon>
        <taxon>Phaseoleae</taxon>
        <taxon>Glycine</taxon>
        <taxon>Glycine subgen. Soja</taxon>
    </lineage>
</organism>
<protein>
    <submittedName>
        <fullName evidence="1 2">Uncharacterized protein</fullName>
    </submittedName>
</protein>
<dbReference type="AlphaFoldDB" id="A0A0R0KD04"/>
<evidence type="ECO:0000313" key="2">
    <source>
        <dbReference type="EnsemblPlants" id="KRH64892"/>
    </source>
</evidence>
<reference evidence="1" key="3">
    <citation type="submission" date="2018-07" db="EMBL/GenBank/DDBJ databases">
        <title>WGS assembly of Glycine max.</title>
        <authorList>
            <person name="Schmutz J."/>
            <person name="Cannon S."/>
            <person name="Schlueter J."/>
            <person name="Ma J."/>
            <person name="Mitros T."/>
            <person name="Nelson W."/>
            <person name="Hyten D."/>
            <person name="Song Q."/>
            <person name="Thelen J."/>
            <person name="Cheng J."/>
            <person name="Xu D."/>
            <person name="Hellsten U."/>
            <person name="May G."/>
            <person name="Yu Y."/>
            <person name="Sakurai T."/>
            <person name="Umezawa T."/>
            <person name="Bhattacharyya M."/>
            <person name="Sandhu D."/>
            <person name="Valliyodan B."/>
            <person name="Lindquist E."/>
            <person name="Peto M."/>
            <person name="Grant D."/>
            <person name="Shu S."/>
            <person name="Goodstein D."/>
            <person name="Barry K."/>
            <person name="Futrell-Griggs M."/>
            <person name="Abernathy B."/>
            <person name="Du J."/>
            <person name="Tian Z."/>
            <person name="Zhu L."/>
            <person name="Gill N."/>
            <person name="Joshi T."/>
            <person name="Libault M."/>
            <person name="Sethuraman A."/>
            <person name="Zhang X."/>
            <person name="Shinozaki K."/>
            <person name="Nguyen H."/>
            <person name="Wing R."/>
            <person name="Cregan P."/>
            <person name="Specht J."/>
            <person name="Grimwood J."/>
            <person name="Rokhsar D."/>
            <person name="Stacey G."/>
            <person name="Shoemaker R."/>
            <person name="Jackson S."/>
        </authorList>
    </citation>
    <scope>NUCLEOTIDE SEQUENCE</scope>
    <source>
        <tissue evidence="1">Callus</tissue>
    </source>
</reference>